<evidence type="ECO:0000313" key="3">
    <source>
        <dbReference type="Proteomes" id="UP000319257"/>
    </source>
</evidence>
<feature type="compositionally biased region" description="Low complexity" evidence="1">
    <location>
        <begin position="22"/>
        <end position="33"/>
    </location>
</feature>
<dbReference type="Proteomes" id="UP000319257">
    <property type="component" value="Unassembled WGS sequence"/>
</dbReference>
<dbReference type="InParanoid" id="A0A507AX08"/>
<evidence type="ECO:0000256" key="1">
    <source>
        <dbReference type="SAM" id="MobiDB-lite"/>
    </source>
</evidence>
<comment type="caution">
    <text evidence="2">The sequence shown here is derived from an EMBL/GenBank/DDBJ whole genome shotgun (WGS) entry which is preliminary data.</text>
</comment>
<dbReference type="AlphaFoldDB" id="A0A507AX08"/>
<sequence>MAGSESGLLAIGMMSDSEDSSSSESKTTTTTTTANETQGYQSRADKTAQSEADFQAVRAEYNVKLENGEIWKTVKLPLAQTLHKLEAQDVLHAVEELYFYRRYDEAVAFVRKVLGDRGDGVDMAGGLDGESRALLRTYEGKCIDKMAGQAQKA</sequence>
<dbReference type="EMBL" id="SKBQ01000042">
    <property type="protein sequence ID" value="TPX12243.1"/>
    <property type="molecule type" value="Genomic_DNA"/>
</dbReference>
<dbReference type="OrthoDB" id="3938544at2759"/>
<proteinExistence type="predicted"/>
<organism evidence="2 3">
    <name type="scientific">Thyridium curvatum</name>
    <dbReference type="NCBI Taxonomy" id="1093900"/>
    <lineage>
        <taxon>Eukaryota</taxon>
        <taxon>Fungi</taxon>
        <taxon>Dikarya</taxon>
        <taxon>Ascomycota</taxon>
        <taxon>Pezizomycotina</taxon>
        <taxon>Sordariomycetes</taxon>
        <taxon>Sordariomycetidae</taxon>
        <taxon>Thyridiales</taxon>
        <taxon>Thyridiaceae</taxon>
        <taxon>Thyridium</taxon>
    </lineage>
</organism>
<protein>
    <submittedName>
        <fullName evidence="2">Uncharacterized protein</fullName>
    </submittedName>
</protein>
<feature type="region of interest" description="Disordered" evidence="1">
    <location>
        <begin position="1"/>
        <end position="49"/>
    </location>
</feature>
<evidence type="ECO:0000313" key="2">
    <source>
        <dbReference type="EMBL" id="TPX12243.1"/>
    </source>
</evidence>
<name>A0A507AX08_9PEZI</name>
<dbReference type="GeneID" id="41974576"/>
<reference evidence="2 3" key="1">
    <citation type="submission" date="2019-06" db="EMBL/GenBank/DDBJ databases">
        <title>Draft genome sequence of the filamentous fungus Phialemoniopsis curvata isolated from diesel fuel.</title>
        <authorList>
            <person name="Varaljay V.A."/>
            <person name="Lyon W.J."/>
            <person name="Crouch A.L."/>
            <person name="Drake C.E."/>
            <person name="Hollomon J.M."/>
            <person name="Nadeau L.J."/>
            <person name="Nunn H.S."/>
            <person name="Stevenson B.S."/>
            <person name="Bojanowski C.L."/>
            <person name="Crookes-Goodson W.J."/>
        </authorList>
    </citation>
    <scope>NUCLEOTIDE SEQUENCE [LARGE SCALE GENOMIC DNA]</scope>
    <source>
        <strain evidence="2 3">D216</strain>
    </source>
</reference>
<gene>
    <name evidence="2" type="ORF">E0L32_007129</name>
</gene>
<dbReference type="RefSeq" id="XP_030993954.1">
    <property type="nucleotide sequence ID" value="XM_031141839.1"/>
</dbReference>
<keyword evidence="3" id="KW-1185">Reference proteome</keyword>
<accession>A0A507AX08</accession>